<organism evidence="1 2">
    <name type="scientific">Dyella acidiphila</name>
    <dbReference type="NCBI Taxonomy" id="2775866"/>
    <lineage>
        <taxon>Bacteria</taxon>
        <taxon>Pseudomonadati</taxon>
        <taxon>Pseudomonadota</taxon>
        <taxon>Gammaproteobacteria</taxon>
        <taxon>Lysobacterales</taxon>
        <taxon>Rhodanobacteraceae</taxon>
        <taxon>Dyella</taxon>
    </lineage>
</organism>
<comment type="caution">
    <text evidence="1">The sequence shown here is derived from an EMBL/GenBank/DDBJ whole genome shotgun (WGS) entry which is preliminary data.</text>
</comment>
<evidence type="ECO:0008006" key="3">
    <source>
        <dbReference type="Google" id="ProtNLM"/>
    </source>
</evidence>
<gene>
    <name evidence="1" type="ORF">IGX34_04520</name>
</gene>
<evidence type="ECO:0000313" key="2">
    <source>
        <dbReference type="Proteomes" id="UP000651010"/>
    </source>
</evidence>
<keyword evidence="2" id="KW-1185">Reference proteome</keyword>
<reference evidence="1 2" key="1">
    <citation type="submission" date="2020-09" db="EMBL/GenBank/DDBJ databases">
        <title>Dyella sp. 7MK23 isolated from forest soil.</title>
        <authorList>
            <person name="Fu J."/>
        </authorList>
    </citation>
    <scope>NUCLEOTIDE SEQUENCE [LARGE SCALE GENOMIC DNA]</scope>
    <source>
        <strain evidence="1 2">7MK23</strain>
    </source>
</reference>
<dbReference type="EMBL" id="JACZZA010000001">
    <property type="protein sequence ID" value="MBE1159639.1"/>
    <property type="molecule type" value="Genomic_DNA"/>
</dbReference>
<accession>A0ABR9G6J4</accession>
<name>A0ABR9G6J4_9GAMM</name>
<evidence type="ECO:0000313" key="1">
    <source>
        <dbReference type="EMBL" id="MBE1159639.1"/>
    </source>
</evidence>
<dbReference type="RefSeq" id="WP_192554452.1">
    <property type="nucleotide sequence ID" value="NZ_JACZZA010000001.1"/>
</dbReference>
<dbReference type="Proteomes" id="UP000651010">
    <property type="component" value="Unassembled WGS sequence"/>
</dbReference>
<proteinExistence type="predicted"/>
<sequence length="109" mass="12151">MATNTITSNLQQPADRLFALVFQHWDEEGDDARIFDAASGNTTSARDRHLANTEREIFDLFVDGGHSEAYASALLDFMRRPCTQQGDWTLVKGGVPITAYMDELTQKGL</sequence>
<protein>
    <recommendedName>
        <fullName evidence="3">CdiI immunity protein domain-containing protein</fullName>
    </recommendedName>
</protein>